<dbReference type="Proteomes" id="UP000642070">
    <property type="component" value="Unassembled WGS sequence"/>
</dbReference>
<feature type="transmembrane region" description="Helical" evidence="1">
    <location>
        <begin position="57"/>
        <end position="76"/>
    </location>
</feature>
<evidence type="ECO:0000256" key="1">
    <source>
        <dbReference type="SAM" id="Phobius"/>
    </source>
</evidence>
<gene>
    <name evidence="2" type="ORF">GCM10007977_023840</name>
</gene>
<keyword evidence="3" id="KW-1185">Reference proteome</keyword>
<keyword evidence="1" id="KW-0812">Transmembrane</keyword>
<reference evidence="2" key="2">
    <citation type="submission" date="2020-09" db="EMBL/GenBank/DDBJ databases">
        <authorList>
            <person name="Sun Q."/>
            <person name="Ohkuma M."/>
        </authorList>
    </citation>
    <scope>NUCLEOTIDE SEQUENCE</scope>
    <source>
        <strain evidence="2">JCM 19831</strain>
    </source>
</reference>
<dbReference type="AlphaFoldDB" id="A0A917TFX0"/>
<evidence type="ECO:0000313" key="3">
    <source>
        <dbReference type="Proteomes" id="UP000642070"/>
    </source>
</evidence>
<keyword evidence="1" id="KW-1133">Transmembrane helix</keyword>
<feature type="transmembrane region" description="Helical" evidence="1">
    <location>
        <begin position="20"/>
        <end position="45"/>
    </location>
</feature>
<keyword evidence="1" id="KW-0472">Membrane</keyword>
<evidence type="ECO:0000313" key="2">
    <source>
        <dbReference type="EMBL" id="GGM21932.1"/>
    </source>
</evidence>
<protein>
    <submittedName>
        <fullName evidence="2">Uncharacterized protein</fullName>
    </submittedName>
</protein>
<reference evidence="2" key="1">
    <citation type="journal article" date="2014" name="Int. J. Syst. Evol. Microbiol.">
        <title>Complete genome sequence of Corynebacterium casei LMG S-19264T (=DSM 44701T), isolated from a smear-ripened cheese.</title>
        <authorList>
            <consortium name="US DOE Joint Genome Institute (JGI-PGF)"/>
            <person name="Walter F."/>
            <person name="Albersmeier A."/>
            <person name="Kalinowski J."/>
            <person name="Ruckert C."/>
        </authorList>
    </citation>
    <scope>NUCLEOTIDE SEQUENCE</scope>
    <source>
        <strain evidence="2">JCM 19831</strain>
    </source>
</reference>
<dbReference type="RefSeq" id="WP_190249831.1">
    <property type="nucleotide sequence ID" value="NZ_BMPI01000009.1"/>
</dbReference>
<sequence>MLPPAPAPDAVLFRTMPWRTAGYFAVSALATWAAVATADTIIAAAAGSLERGLEYAFSLRLLVPLAIGIGLGFWIASPTRAWTRVSAVGVEIGSPRSVLIALPDVETAVRRDRWIFTTVDIVPRPDAPVALQEAKGRLPMLRVRGGRRGYPVWPALYAGGTDAFTAALAGHGVEVRRP</sequence>
<comment type="caution">
    <text evidence="2">The sequence shown here is derived from an EMBL/GenBank/DDBJ whole genome shotgun (WGS) entry which is preliminary data.</text>
</comment>
<organism evidence="2 3">
    <name type="scientific">Dactylosporangium sucinum</name>
    <dbReference type="NCBI Taxonomy" id="1424081"/>
    <lineage>
        <taxon>Bacteria</taxon>
        <taxon>Bacillati</taxon>
        <taxon>Actinomycetota</taxon>
        <taxon>Actinomycetes</taxon>
        <taxon>Micromonosporales</taxon>
        <taxon>Micromonosporaceae</taxon>
        <taxon>Dactylosporangium</taxon>
    </lineage>
</organism>
<proteinExistence type="predicted"/>
<accession>A0A917TFX0</accession>
<dbReference type="EMBL" id="BMPI01000009">
    <property type="protein sequence ID" value="GGM21932.1"/>
    <property type="molecule type" value="Genomic_DNA"/>
</dbReference>
<name>A0A917TFX0_9ACTN</name>